<evidence type="ECO:0008006" key="4">
    <source>
        <dbReference type="Google" id="ProtNLM"/>
    </source>
</evidence>
<organism evidence="2 3">
    <name type="scientific">Geodermatophilus obscurus</name>
    <dbReference type="NCBI Taxonomy" id="1861"/>
    <lineage>
        <taxon>Bacteria</taxon>
        <taxon>Bacillati</taxon>
        <taxon>Actinomycetota</taxon>
        <taxon>Actinomycetes</taxon>
        <taxon>Geodermatophilales</taxon>
        <taxon>Geodermatophilaceae</taxon>
        <taxon>Geodermatophilus</taxon>
    </lineage>
</organism>
<accession>A0A1I5C1P8</accession>
<evidence type="ECO:0000256" key="1">
    <source>
        <dbReference type="SAM" id="MobiDB-lite"/>
    </source>
</evidence>
<reference evidence="3" key="1">
    <citation type="submission" date="2016-10" db="EMBL/GenBank/DDBJ databases">
        <authorList>
            <person name="Varghese N."/>
            <person name="Submissions S."/>
        </authorList>
    </citation>
    <scope>NUCLEOTIDE SEQUENCE [LARGE SCALE GENOMIC DNA]</scope>
    <source>
        <strain evidence="3">DSM 43161</strain>
    </source>
</reference>
<dbReference type="Proteomes" id="UP000183642">
    <property type="component" value="Unassembled WGS sequence"/>
</dbReference>
<gene>
    <name evidence="2" type="ORF">SAMN05660359_00027</name>
</gene>
<dbReference type="AlphaFoldDB" id="A0A1I5C1P8"/>
<feature type="region of interest" description="Disordered" evidence="1">
    <location>
        <begin position="1"/>
        <end position="171"/>
    </location>
</feature>
<protein>
    <recommendedName>
        <fullName evidence="4">DUF5709 domain-containing protein</fullName>
    </recommendedName>
</protein>
<evidence type="ECO:0000313" key="2">
    <source>
        <dbReference type="EMBL" id="SFN80817.1"/>
    </source>
</evidence>
<proteinExistence type="predicted"/>
<sequence length="171" mass="18072">MTEPNDPGAGHSALNDAEFPDDERGLTGTSDVAGLLRPEAQTARDVFPEDEGIPEVAQDDSPTMMSSEDPEFAPLPREDPGAVVDFGTTAYEQSEGESLSGRLEREVPDVQPGVRAAEDPQAASMQLEQDTSTSFDSDSGTNRTADDIEATADRRAGGEGPEEAAVHLIDP</sequence>
<name>A0A1I5C1P8_9ACTN</name>
<feature type="compositionally biased region" description="Low complexity" evidence="1">
    <location>
        <begin position="130"/>
        <end position="141"/>
    </location>
</feature>
<dbReference type="OrthoDB" id="3478723at2"/>
<dbReference type="EMBL" id="FOWE01000001">
    <property type="protein sequence ID" value="SFN80817.1"/>
    <property type="molecule type" value="Genomic_DNA"/>
</dbReference>
<evidence type="ECO:0000313" key="3">
    <source>
        <dbReference type="Proteomes" id="UP000183642"/>
    </source>
</evidence>
<keyword evidence="3" id="KW-1185">Reference proteome</keyword>
<dbReference type="RefSeq" id="WP_075011523.1">
    <property type="nucleotide sequence ID" value="NZ_FOWE01000001.1"/>
</dbReference>